<name>A0A2N8HET8_9BACT</name>
<comment type="caution">
    <text evidence="1">The sequence shown here is derived from an EMBL/GenBank/DDBJ whole genome shotgun (WGS) entry which is preliminary data.</text>
</comment>
<dbReference type="OrthoDB" id="9796999at2"/>
<reference evidence="1 2" key="1">
    <citation type="journal article" date="2017" name="BMC Genomics">
        <title>Genome sequencing of 39 Akkermansia muciniphila isolates reveals its population structure, genomic and functional diverisity, and global distribution in mammalian gut microbiotas.</title>
        <authorList>
            <person name="Guo X."/>
            <person name="Li S."/>
            <person name="Zhang J."/>
            <person name="Wu F."/>
            <person name="Li X."/>
            <person name="Wu D."/>
            <person name="Zhang M."/>
            <person name="Ou Z."/>
            <person name="Jie Z."/>
            <person name="Yan Q."/>
            <person name="Li P."/>
            <person name="Yi J."/>
            <person name="Peng Y."/>
        </authorList>
    </citation>
    <scope>NUCLEOTIDE SEQUENCE [LARGE SCALE GENOMIC DNA]</scope>
    <source>
        <strain evidence="1 2">GP24</strain>
    </source>
</reference>
<accession>A0A2N8HET8</accession>
<dbReference type="Proteomes" id="UP000236000">
    <property type="component" value="Unassembled WGS sequence"/>
</dbReference>
<evidence type="ECO:0000313" key="1">
    <source>
        <dbReference type="EMBL" id="PNC18786.1"/>
    </source>
</evidence>
<dbReference type="Pfam" id="PF13376">
    <property type="entry name" value="OmdA"/>
    <property type="match status" value="1"/>
</dbReference>
<dbReference type="AlphaFoldDB" id="A0A2N8HET8"/>
<sequence length="189" mass="22261">MEIDNLLPVTTRRQLRMWLEENHRSSSCCWIPTTRKPSPHAVLYLDAVEEALCFGWIDSTRKKTASGVLAQRLTPRSKGSKWSELNKERVRRLDRLGLMTPCGKQCLPEMDPEAFRIDPAILKALQQDPRAYANFLAFPRLYRHVRLDTIQIKKNQPELFNSRLEKFMKYTRENRMYGEWHDGGRLLEE</sequence>
<gene>
    <name evidence="1" type="ORF">CXU22_03030</name>
</gene>
<dbReference type="EMBL" id="PJKA01000006">
    <property type="protein sequence ID" value="PNC18786.1"/>
    <property type="molecule type" value="Genomic_DNA"/>
</dbReference>
<evidence type="ECO:0000313" key="2">
    <source>
        <dbReference type="Proteomes" id="UP000236000"/>
    </source>
</evidence>
<protein>
    <submittedName>
        <fullName evidence="1">Thymidylate synthase</fullName>
    </submittedName>
</protein>
<proteinExistence type="predicted"/>
<organism evidence="1 2">
    <name type="scientific">Akkermansia muciniphila</name>
    <dbReference type="NCBI Taxonomy" id="239935"/>
    <lineage>
        <taxon>Bacteria</taxon>
        <taxon>Pseudomonadati</taxon>
        <taxon>Verrucomicrobiota</taxon>
        <taxon>Verrucomicrobiia</taxon>
        <taxon>Verrucomicrobiales</taxon>
        <taxon>Akkermansiaceae</taxon>
        <taxon>Akkermansia</taxon>
    </lineage>
</organism>
<dbReference type="RefSeq" id="WP_102712431.1">
    <property type="nucleotide sequence ID" value="NZ_PJKA01000006.1"/>
</dbReference>